<dbReference type="AlphaFoldDB" id="A0A6M3L0W8"/>
<dbReference type="EMBL" id="MT142702">
    <property type="protein sequence ID" value="QJA87391.1"/>
    <property type="molecule type" value="Genomic_DNA"/>
</dbReference>
<gene>
    <name evidence="1" type="ORF">MM415B03003_0008</name>
</gene>
<organism evidence="1">
    <name type="scientific">viral metagenome</name>
    <dbReference type="NCBI Taxonomy" id="1070528"/>
    <lineage>
        <taxon>unclassified sequences</taxon>
        <taxon>metagenomes</taxon>
        <taxon>organismal metagenomes</taxon>
    </lineage>
</organism>
<accession>A0A6M3L0W8</accession>
<evidence type="ECO:0000313" key="1">
    <source>
        <dbReference type="EMBL" id="QJA87391.1"/>
    </source>
</evidence>
<name>A0A6M3L0W8_9ZZZZ</name>
<proteinExistence type="predicted"/>
<protein>
    <submittedName>
        <fullName evidence="1">Uncharacterized protein</fullName>
    </submittedName>
</protein>
<sequence>MYKDKNKQKEAVRKAVAKSRVLLKGITSEGITEQGITVETVPPAYVPGITGDFMMLPERPRYKTLSDGQVLDRANPPDGKFSGTYIQEIRFCNESEFNYHPTKK</sequence>
<reference evidence="1" key="1">
    <citation type="submission" date="2020-03" db="EMBL/GenBank/DDBJ databases">
        <title>The deep terrestrial virosphere.</title>
        <authorList>
            <person name="Holmfeldt K."/>
            <person name="Nilsson E."/>
            <person name="Simone D."/>
            <person name="Lopez-Fernandez M."/>
            <person name="Wu X."/>
            <person name="de Brujin I."/>
            <person name="Lundin D."/>
            <person name="Andersson A."/>
            <person name="Bertilsson S."/>
            <person name="Dopson M."/>
        </authorList>
    </citation>
    <scope>NUCLEOTIDE SEQUENCE</scope>
    <source>
        <strain evidence="1">MM415B03003</strain>
    </source>
</reference>